<sequence>MVRNKNLQADQSKDQKSREQTDNKGKGKSKQDVYPVIPQKDLFQRINFTYQASIFLQSLGSGISASTSTHSNSGQGDVELKVDRKGKRKAIENEIPCSANSYDLEERLLNDGQDAEKGTTKKLRQLARMNVREMNSMSVHNQLKLDPSLKRSLCKTCGTILIPGLTSRIRNRPNRNSFSITHHTCLTCLSSLSIPSPPMPTYSIQDATQGVLGDEQLDGPVRQRRRRNASKRGKIVFHEKERSTIDGDGDGMGGGHTLWKGDDKLEGWGIKLIEAGNQ</sequence>
<evidence type="ECO:0000256" key="5">
    <source>
        <dbReference type="SAM" id="MobiDB-lite"/>
    </source>
</evidence>
<dbReference type="Pfam" id="PF04032">
    <property type="entry name" value="Rpr2"/>
    <property type="match status" value="1"/>
</dbReference>
<dbReference type="Gene3D" id="6.20.50.20">
    <property type="match status" value="1"/>
</dbReference>
<dbReference type="GO" id="GO:0008033">
    <property type="term" value="P:tRNA processing"/>
    <property type="evidence" value="ECO:0007669"/>
    <property type="project" value="UniProtKB-KW"/>
</dbReference>
<dbReference type="PANTHER" id="PTHR14742:SF0">
    <property type="entry name" value="RIBONUCLEASE P PROTEIN SUBUNIT P21"/>
    <property type="match status" value="1"/>
</dbReference>
<dbReference type="AlphaFoldDB" id="A0AAX4KIL9"/>
<dbReference type="GO" id="GO:0046872">
    <property type="term" value="F:metal ion binding"/>
    <property type="evidence" value="ECO:0007669"/>
    <property type="project" value="UniProtKB-KW"/>
</dbReference>
<comment type="similarity">
    <text evidence="4">Belongs to the eukaryotic/archaeal RNase P protein component 4 family.</text>
</comment>
<keyword evidence="1" id="KW-0819">tRNA processing</keyword>
<keyword evidence="3" id="KW-0862">Zinc</keyword>
<feature type="compositionally biased region" description="Polar residues" evidence="5">
    <location>
        <begin position="1"/>
        <end position="10"/>
    </location>
</feature>
<gene>
    <name evidence="6" type="ORF">V865_003724</name>
</gene>
<dbReference type="RefSeq" id="XP_066083610.1">
    <property type="nucleotide sequence ID" value="XM_066227513.1"/>
</dbReference>
<protein>
    <submittedName>
        <fullName evidence="6">Uncharacterized protein</fullName>
    </submittedName>
</protein>
<evidence type="ECO:0000313" key="6">
    <source>
        <dbReference type="EMBL" id="WWD05643.1"/>
    </source>
</evidence>
<evidence type="ECO:0000256" key="3">
    <source>
        <dbReference type="ARBA" id="ARBA00022833"/>
    </source>
</evidence>
<proteinExistence type="inferred from homology"/>
<dbReference type="InterPro" id="IPR007175">
    <property type="entry name" value="Rpr2/Snm1/Rpp21"/>
</dbReference>
<dbReference type="KEGG" id="ker:91102527"/>
<evidence type="ECO:0000256" key="1">
    <source>
        <dbReference type="ARBA" id="ARBA00022694"/>
    </source>
</evidence>
<reference evidence="6 7" key="1">
    <citation type="submission" date="2024-01" db="EMBL/GenBank/DDBJ databases">
        <title>Comparative genomics of Cryptococcus and Kwoniella reveals pathogenesis evolution and contrasting modes of karyotype evolution via chromosome fusion or intercentromeric recombination.</title>
        <authorList>
            <person name="Coelho M.A."/>
            <person name="David-Palma M."/>
            <person name="Shea T."/>
            <person name="Bowers K."/>
            <person name="McGinley-Smith S."/>
            <person name="Mohammad A.W."/>
            <person name="Gnirke A."/>
            <person name="Yurkov A.M."/>
            <person name="Nowrousian M."/>
            <person name="Sun S."/>
            <person name="Cuomo C.A."/>
            <person name="Heitman J."/>
        </authorList>
    </citation>
    <scope>NUCLEOTIDE SEQUENCE [LARGE SCALE GENOMIC DNA]</scope>
    <source>
        <strain evidence="6 7">PYCC6329</strain>
    </source>
</reference>
<feature type="compositionally biased region" description="Basic and acidic residues" evidence="5">
    <location>
        <begin position="11"/>
        <end position="31"/>
    </location>
</feature>
<dbReference type="GeneID" id="91102527"/>
<organism evidence="6 7">
    <name type="scientific">Kwoniella europaea PYCC6329</name>
    <dbReference type="NCBI Taxonomy" id="1423913"/>
    <lineage>
        <taxon>Eukaryota</taxon>
        <taxon>Fungi</taxon>
        <taxon>Dikarya</taxon>
        <taxon>Basidiomycota</taxon>
        <taxon>Agaricomycotina</taxon>
        <taxon>Tremellomycetes</taxon>
        <taxon>Tremellales</taxon>
        <taxon>Cryptococcaceae</taxon>
        <taxon>Kwoniella</taxon>
    </lineage>
</organism>
<dbReference type="EMBL" id="CP144089">
    <property type="protein sequence ID" value="WWD05643.1"/>
    <property type="molecule type" value="Genomic_DNA"/>
</dbReference>
<evidence type="ECO:0000256" key="2">
    <source>
        <dbReference type="ARBA" id="ARBA00022723"/>
    </source>
</evidence>
<accession>A0AAX4KIL9</accession>
<feature type="region of interest" description="Disordered" evidence="5">
    <location>
        <begin position="1"/>
        <end position="33"/>
    </location>
</feature>
<dbReference type="Proteomes" id="UP001358614">
    <property type="component" value="Chromosome 1"/>
</dbReference>
<keyword evidence="2" id="KW-0479">Metal-binding</keyword>
<dbReference type="PANTHER" id="PTHR14742">
    <property type="entry name" value="RIBONUCLEASE P SUBUNIT P21"/>
    <property type="match status" value="1"/>
</dbReference>
<keyword evidence="7" id="KW-1185">Reference proteome</keyword>
<name>A0AAX4KIL9_9TREE</name>
<dbReference type="GO" id="GO:0005655">
    <property type="term" value="C:nucleolar ribonuclease P complex"/>
    <property type="evidence" value="ECO:0007669"/>
    <property type="project" value="TreeGrafter"/>
</dbReference>
<evidence type="ECO:0000313" key="7">
    <source>
        <dbReference type="Proteomes" id="UP001358614"/>
    </source>
</evidence>
<evidence type="ECO:0000256" key="4">
    <source>
        <dbReference type="ARBA" id="ARBA00038402"/>
    </source>
</evidence>